<organism evidence="9 10">
    <name type="scientific">Paraburkholderia terricola</name>
    <dbReference type="NCBI Taxonomy" id="169427"/>
    <lineage>
        <taxon>Bacteria</taxon>
        <taxon>Pseudomonadati</taxon>
        <taxon>Pseudomonadota</taxon>
        <taxon>Betaproteobacteria</taxon>
        <taxon>Burkholderiales</taxon>
        <taxon>Burkholderiaceae</taxon>
        <taxon>Paraburkholderia</taxon>
    </lineage>
</organism>
<keyword evidence="9" id="KW-0808">Transferase</keyword>
<name>A0A1M6L2M1_9BURK</name>
<dbReference type="OrthoDB" id="544091at2"/>
<dbReference type="PANTHER" id="PTHR47354">
    <property type="entry name" value="NADH OXIDOREDUCTASE HCR"/>
    <property type="match status" value="1"/>
</dbReference>
<dbReference type="PROSITE" id="PS51384">
    <property type="entry name" value="FAD_FR"/>
    <property type="match status" value="1"/>
</dbReference>
<dbReference type="InterPro" id="IPR054582">
    <property type="entry name" value="DmmA-like_N"/>
</dbReference>
<dbReference type="CDD" id="cd00207">
    <property type="entry name" value="fer2"/>
    <property type="match status" value="1"/>
</dbReference>
<dbReference type="InterPro" id="IPR050415">
    <property type="entry name" value="MRET"/>
</dbReference>
<dbReference type="GO" id="GO:0008168">
    <property type="term" value="F:methyltransferase activity"/>
    <property type="evidence" value="ECO:0007669"/>
    <property type="project" value="UniProtKB-KW"/>
</dbReference>
<keyword evidence="1" id="KW-0285">Flavoprotein</keyword>
<dbReference type="InterPro" id="IPR017938">
    <property type="entry name" value="Riboflavin_synthase-like_b-brl"/>
</dbReference>
<dbReference type="Gene3D" id="2.40.30.10">
    <property type="entry name" value="Translation factors"/>
    <property type="match status" value="1"/>
</dbReference>
<dbReference type="InterPro" id="IPR012675">
    <property type="entry name" value="Beta-grasp_dom_sf"/>
</dbReference>
<evidence type="ECO:0000256" key="1">
    <source>
        <dbReference type="ARBA" id="ARBA00022630"/>
    </source>
</evidence>
<accession>A0A1M6L2M1</accession>
<dbReference type="InterPro" id="IPR017927">
    <property type="entry name" value="FAD-bd_FR_type"/>
</dbReference>
<dbReference type="Gene3D" id="3.40.50.80">
    <property type="entry name" value="Nucleotide-binding domain of ferredoxin-NADP reductase (FNR) module"/>
    <property type="match status" value="1"/>
</dbReference>
<dbReference type="Pfam" id="PF22290">
    <property type="entry name" value="DmmA-like_N"/>
    <property type="match status" value="1"/>
</dbReference>
<dbReference type="PANTHER" id="PTHR47354:SF1">
    <property type="entry name" value="CARNITINE MONOOXYGENASE REDUCTASE SUBUNIT"/>
    <property type="match status" value="1"/>
</dbReference>
<dbReference type="EMBL" id="FRAB01000004">
    <property type="protein sequence ID" value="SHJ65423.1"/>
    <property type="molecule type" value="Genomic_DNA"/>
</dbReference>
<dbReference type="InterPro" id="IPR036010">
    <property type="entry name" value="2Fe-2S_ferredoxin-like_sf"/>
</dbReference>
<dbReference type="Pfam" id="PF00111">
    <property type="entry name" value="Fer2"/>
    <property type="match status" value="1"/>
</dbReference>
<keyword evidence="6" id="KW-0411">Iron-sulfur</keyword>
<gene>
    <name evidence="9" type="ORF">SAMN05192548_1004228</name>
</gene>
<dbReference type="SUPFAM" id="SSF54292">
    <property type="entry name" value="2Fe-2S ferredoxin-like"/>
    <property type="match status" value="1"/>
</dbReference>
<keyword evidence="2" id="KW-0001">2Fe-2S</keyword>
<dbReference type="AlphaFoldDB" id="A0A1M6L2M1"/>
<dbReference type="CDD" id="cd06185">
    <property type="entry name" value="PDR_like"/>
    <property type="match status" value="1"/>
</dbReference>
<dbReference type="PRINTS" id="PR00409">
    <property type="entry name" value="PHDIOXRDTASE"/>
</dbReference>
<dbReference type="GO" id="GO:0046872">
    <property type="term" value="F:metal ion binding"/>
    <property type="evidence" value="ECO:0007669"/>
    <property type="project" value="UniProtKB-KW"/>
</dbReference>
<feature type="domain" description="2Fe-2S ferredoxin-type" evidence="7">
    <location>
        <begin position="231"/>
        <end position="316"/>
    </location>
</feature>
<evidence type="ECO:0000313" key="10">
    <source>
        <dbReference type="Proteomes" id="UP000184395"/>
    </source>
</evidence>
<dbReference type="RefSeq" id="WP_073427672.1">
    <property type="nucleotide sequence ID" value="NZ_CADFGY010000001.1"/>
</dbReference>
<evidence type="ECO:0000256" key="4">
    <source>
        <dbReference type="ARBA" id="ARBA00023002"/>
    </source>
</evidence>
<dbReference type="GO" id="GO:0032259">
    <property type="term" value="P:methylation"/>
    <property type="evidence" value="ECO:0007669"/>
    <property type="project" value="UniProtKB-KW"/>
</dbReference>
<evidence type="ECO:0000256" key="5">
    <source>
        <dbReference type="ARBA" id="ARBA00023004"/>
    </source>
</evidence>
<evidence type="ECO:0000259" key="7">
    <source>
        <dbReference type="PROSITE" id="PS51085"/>
    </source>
</evidence>
<keyword evidence="9" id="KW-0489">Methyltransferase</keyword>
<evidence type="ECO:0000313" key="9">
    <source>
        <dbReference type="EMBL" id="SHJ65423.1"/>
    </source>
</evidence>
<dbReference type="GO" id="GO:0016491">
    <property type="term" value="F:oxidoreductase activity"/>
    <property type="evidence" value="ECO:0007669"/>
    <property type="project" value="UniProtKB-KW"/>
</dbReference>
<keyword evidence="4" id="KW-0560">Oxidoreductase</keyword>
<evidence type="ECO:0000256" key="6">
    <source>
        <dbReference type="ARBA" id="ARBA00023014"/>
    </source>
</evidence>
<evidence type="ECO:0000256" key="3">
    <source>
        <dbReference type="ARBA" id="ARBA00022723"/>
    </source>
</evidence>
<evidence type="ECO:0000256" key="2">
    <source>
        <dbReference type="ARBA" id="ARBA00022714"/>
    </source>
</evidence>
<dbReference type="InterPro" id="IPR039261">
    <property type="entry name" value="FNR_nucleotide-bd"/>
</dbReference>
<dbReference type="InterPro" id="IPR001041">
    <property type="entry name" value="2Fe-2S_ferredoxin-type"/>
</dbReference>
<dbReference type="Proteomes" id="UP000184395">
    <property type="component" value="Unassembled WGS sequence"/>
</dbReference>
<feature type="domain" description="FAD-binding FR-type" evidence="8">
    <location>
        <begin position="1"/>
        <end position="101"/>
    </location>
</feature>
<keyword evidence="3" id="KW-0479">Metal-binding</keyword>
<reference evidence="9 10" key="1">
    <citation type="submission" date="2016-11" db="EMBL/GenBank/DDBJ databases">
        <authorList>
            <person name="Jaros S."/>
            <person name="Januszkiewicz K."/>
            <person name="Wedrychowicz H."/>
        </authorList>
    </citation>
    <scope>NUCLEOTIDE SEQUENCE [LARGE SCALE GENOMIC DNA]</scope>
    <source>
        <strain evidence="9 10">LMG 20594</strain>
    </source>
</reference>
<dbReference type="PROSITE" id="PS51085">
    <property type="entry name" value="2FE2S_FER_2"/>
    <property type="match status" value="1"/>
</dbReference>
<dbReference type="SUPFAM" id="SSF52343">
    <property type="entry name" value="Ferredoxin reductase-like, C-terminal NADP-linked domain"/>
    <property type="match status" value="1"/>
</dbReference>
<dbReference type="SUPFAM" id="SSF63380">
    <property type="entry name" value="Riboflavin synthase domain-like"/>
    <property type="match status" value="1"/>
</dbReference>
<protein>
    <submittedName>
        <fullName evidence="9">Vanillate O-demethylase ferredoxin subunit</fullName>
    </submittedName>
</protein>
<dbReference type="Gene3D" id="3.10.20.30">
    <property type="match status" value="1"/>
</dbReference>
<evidence type="ECO:0000259" key="8">
    <source>
        <dbReference type="PROSITE" id="PS51384"/>
    </source>
</evidence>
<dbReference type="STRING" id="169427.SAMN05192548_1004228"/>
<keyword evidence="5" id="KW-0408">Iron</keyword>
<proteinExistence type="predicted"/>
<sequence length="316" mass="34472">MIEVVVEKIARAAEGILDIELRRPDGTNLPAFDPGAHVDVHLREGLVRQYSLCNDPIDPTRYRLGVSRSAASRGGSAYLHDALRAGDTLRISEPRSLFALSAEATCHRFIAGGIGITPILSMIRWCERHALPWQLSYCVRSRAHAGFLDELLALGGDIRLHADDEAALPHDVSGMLAGVKPAEHVYCCGPGGLMDAVAARARDLGIGANRVHFERFAASTDERERGGEKLFTVTLARSGARYTVEPDESILDCLERHGLTPAFSCREGLCRSCETAIVSGKVDHRDYVLSAEEQREGKSLMICVSRATTEELVIDL</sequence>
<dbReference type="GO" id="GO:0051537">
    <property type="term" value="F:2 iron, 2 sulfur cluster binding"/>
    <property type="evidence" value="ECO:0007669"/>
    <property type="project" value="UniProtKB-KW"/>
</dbReference>